<reference evidence="4 5" key="1">
    <citation type="journal article" date="2016" name="Nat. Commun.">
        <title>Thousands of microbial genomes shed light on interconnected biogeochemical processes in an aquifer system.</title>
        <authorList>
            <person name="Anantharaman K."/>
            <person name="Brown C.T."/>
            <person name="Hug L.A."/>
            <person name="Sharon I."/>
            <person name="Castelle C.J."/>
            <person name="Probst A.J."/>
            <person name="Thomas B.C."/>
            <person name="Singh A."/>
            <person name="Wilkins M.J."/>
            <person name="Karaoz U."/>
            <person name="Brodie E.L."/>
            <person name="Williams K.H."/>
            <person name="Hubbard S.S."/>
            <person name="Banfield J.F."/>
        </authorList>
    </citation>
    <scope>NUCLEOTIDE SEQUENCE [LARGE SCALE GENOMIC DNA]</scope>
</reference>
<dbReference type="Gene3D" id="3.30.450.20">
    <property type="entry name" value="PAS domain"/>
    <property type="match status" value="2"/>
</dbReference>
<feature type="coiled-coil region" evidence="1">
    <location>
        <begin position="132"/>
        <end position="159"/>
    </location>
</feature>
<dbReference type="Pfam" id="PF13426">
    <property type="entry name" value="PAS_9"/>
    <property type="match status" value="1"/>
</dbReference>
<dbReference type="InterPro" id="IPR035965">
    <property type="entry name" value="PAS-like_dom_sf"/>
</dbReference>
<dbReference type="InterPro" id="IPR000014">
    <property type="entry name" value="PAS"/>
</dbReference>
<protein>
    <recommendedName>
        <fullName evidence="6">PAC domain-containing protein</fullName>
    </recommendedName>
</protein>
<proteinExistence type="predicted"/>
<dbReference type="PANTHER" id="PTHR44757">
    <property type="entry name" value="DIGUANYLATE CYCLASE DGCP"/>
    <property type="match status" value="1"/>
</dbReference>
<dbReference type="SUPFAM" id="SSF55785">
    <property type="entry name" value="PYP-like sensor domain (PAS domain)"/>
    <property type="match status" value="2"/>
</dbReference>
<organism evidence="4 5">
    <name type="scientific">Candidatus Magasanikbacteria bacterium RIFCSPHIGHO2_02_FULL_51_14</name>
    <dbReference type="NCBI Taxonomy" id="1798683"/>
    <lineage>
        <taxon>Bacteria</taxon>
        <taxon>Candidatus Magasanikiibacteriota</taxon>
    </lineage>
</organism>
<evidence type="ECO:0000313" key="4">
    <source>
        <dbReference type="EMBL" id="OGH70410.1"/>
    </source>
</evidence>
<dbReference type="PROSITE" id="PS50112">
    <property type="entry name" value="PAS"/>
    <property type="match status" value="1"/>
</dbReference>
<name>A0A1F6MFT2_9BACT</name>
<dbReference type="InterPro" id="IPR052155">
    <property type="entry name" value="Biofilm_reg_signaling"/>
</dbReference>
<dbReference type="EMBL" id="MFQE01000047">
    <property type="protein sequence ID" value="OGH70410.1"/>
    <property type="molecule type" value="Genomic_DNA"/>
</dbReference>
<dbReference type="Proteomes" id="UP000177457">
    <property type="component" value="Unassembled WGS sequence"/>
</dbReference>
<dbReference type="AlphaFoldDB" id="A0A1F6MFT2"/>
<dbReference type="PANTHER" id="PTHR44757:SF2">
    <property type="entry name" value="BIOFILM ARCHITECTURE MAINTENANCE PROTEIN MBAA"/>
    <property type="match status" value="1"/>
</dbReference>
<sequence>MPQTKKQEKKKTNTEDGEKNTLDIETTFRSFVELTDDFVFMLDARNTILAINGAAEHALRKSKKQIIGKTIFDVFPKNAAAGYAKSLKQVFETGKSVAKESPMPASGKMFFINTTLSPVRDARGKIIAVIGASRDMTERKNAEEALRESEARYRGLYANMAIGFAYCKMLYDKKKRPADFVYLEINDAFERLTGLKRKDVLNKRVTEAIPSIQKEQAELFAIYGKVVETGKPARFDIYFKPLSIWLFICVYRPSPGHFVALFDNITERKNVEERLVQKMQELEKMNRLMVGRELKMIELKEQIKKRTS</sequence>
<dbReference type="CDD" id="cd00130">
    <property type="entry name" value="PAS"/>
    <property type="match status" value="1"/>
</dbReference>
<dbReference type="InterPro" id="IPR000700">
    <property type="entry name" value="PAS-assoc_C"/>
</dbReference>
<dbReference type="STRING" id="1798683.A3C90_00630"/>
<keyword evidence="1" id="KW-0175">Coiled coil</keyword>
<dbReference type="NCBIfam" id="TIGR00229">
    <property type="entry name" value="sensory_box"/>
    <property type="match status" value="1"/>
</dbReference>
<dbReference type="Pfam" id="PF08448">
    <property type="entry name" value="PAS_4"/>
    <property type="match status" value="1"/>
</dbReference>
<evidence type="ECO:0000259" key="3">
    <source>
        <dbReference type="PROSITE" id="PS50113"/>
    </source>
</evidence>
<feature type="domain" description="PAS" evidence="2">
    <location>
        <begin position="24"/>
        <end position="94"/>
    </location>
</feature>
<dbReference type="InterPro" id="IPR013656">
    <property type="entry name" value="PAS_4"/>
</dbReference>
<evidence type="ECO:0000259" key="2">
    <source>
        <dbReference type="PROSITE" id="PS50112"/>
    </source>
</evidence>
<dbReference type="PROSITE" id="PS50113">
    <property type="entry name" value="PAC"/>
    <property type="match status" value="1"/>
</dbReference>
<comment type="caution">
    <text evidence="4">The sequence shown here is derived from an EMBL/GenBank/DDBJ whole genome shotgun (WGS) entry which is preliminary data.</text>
</comment>
<accession>A0A1F6MFT2</accession>
<feature type="domain" description="PAC" evidence="3">
    <location>
        <begin position="91"/>
        <end position="148"/>
    </location>
</feature>
<evidence type="ECO:0000313" key="5">
    <source>
        <dbReference type="Proteomes" id="UP000177457"/>
    </source>
</evidence>
<evidence type="ECO:0000256" key="1">
    <source>
        <dbReference type="SAM" id="Coils"/>
    </source>
</evidence>
<dbReference type="SMART" id="SM00091">
    <property type="entry name" value="PAS"/>
    <property type="match status" value="2"/>
</dbReference>
<gene>
    <name evidence="4" type="ORF">A3C90_00630</name>
</gene>
<evidence type="ECO:0008006" key="6">
    <source>
        <dbReference type="Google" id="ProtNLM"/>
    </source>
</evidence>